<evidence type="ECO:0000256" key="1">
    <source>
        <dbReference type="SAM" id="Phobius"/>
    </source>
</evidence>
<accession>A0A7I7NL76</accession>
<name>A0A7I7NL76_9MYCO</name>
<dbReference type="SUPFAM" id="SSF55961">
    <property type="entry name" value="Bet v1-like"/>
    <property type="match status" value="1"/>
</dbReference>
<organism evidence="2 3">
    <name type="scientific">Mycobacterium lacus</name>
    <dbReference type="NCBI Taxonomy" id="169765"/>
    <lineage>
        <taxon>Bacteria</taxon>
        <taxon>Bacillati</taxon>
        <taxon>Actinomycetota</taxon>
        <taxon>Actinomycetes</taxon>
        <taxon>Mycobacteriales</taxon>
        <taxon>Mycobacteriaceae</taxon>
        <taxon>Mycobacterium</taxon>
    </lineage>
</organism>
<dbReference type="InterPro" id="IPR019587">
    <property type="entry name" value="Polyketide_cyclase/dehydratase"/>
</dbReference>
<dbReference type="InterPro" id="IPR023393">
    <property type="entry name" value="START-like_dom_sf"/>
</dbReference>
<feature type="transmembrane region" description="Helical" evidence="1">
    <location>
        <begin position="30"/>
        <end position="46"/>
    </location>
</feature>
<keyword evidence="1" id="KW-1133">Transmembrane helix</keyword>
<dbReference type="EMBL" id="AP022581">
    <property type="protein sequence ID" value="BBX97023.1"/>
    <property type="molecule type" value="Genomic_DNA"/>
</dbReference>
<reference evidence="2 3" key="1">
    <citation type="journal article" date="2019" name="Emerg. Microbes Infect.">
        <title>Comprehensive subspecies identification of 175 nontuberculous mycobacteria species based on 7547 genomic profiles.</title>
        <authorList>
            <person name="Matsumoto Y."/>
            <person name="Kinjo T."/>
            <person name="Motooka D."/>
            <person name="Nabeya D."/>
            <person name="Jung N."/>
            <person name="Uechi K."/>
            <person name="Horii T."/>
            <person name="Iida T."/>
            <person name="Fujita J."/>
            <person name="Nakamura S."/>
        </authorList>
    </citation>
    <scope>NUCLEOTIDE SEQUENCE [LARGE SCALE GENOMIC DNA]</scope>
    <source>
        <strain evidence="2 3">JCM 15657</strain>
    </source>
</reference>
<sequence length="552" mass="58927">MADREPDDDLIEAEDGESTRARRVAGWQRALRWLAWLTLVGLAIANSDRDSFGPVELLALAAAIGVSVWCLARPLGGPKVSLDDVADVRGSFVSRTNWGLALFGVALTVGGVGAIGAIAYDLCTGRATVRDVFSDMGTFVVGWTYEVVTGWSHDAHLEETHAYGLFVLVVPGLLVIWWNLVPVLKRGREFRAEPDGSISVRGARGWFQVLECEYSDVTADGTTIRFTPAGAGTPAIVLPQARVFSRESGARLGRDVSAAFFNNGSPAGVSPSMRSTPNAVASMAMRLPESCEPDGVHTARGIFHDVRRHVESVVVQQCTIFGAVAPRVVAGSPRCGVGERSCPRPRYGGIIRKQRQKPVQPSLFNQTIATTTGPRGGVGLGPQCSPAVMSGWRLACAGGHGQCQAGDLMVEIHVEKTIAAAVERVFDWLADPASLAAAPLVLRAGWTKDSPGTGVGAVREVTGVGTWFREEITAYDRPHSYSYLIVRSFPAFTHEGGTLTFAESGDGTHVDWLTRYTHPVHAGGKLMAAVSRPLLRSSFRAVLAACAKAVES</sequence>
<evidence type="ECO:0000313" key="2">
    <source>
        <dbReference type="EMBL" id="BBX97023.1"/>
    </source>
</evidence>
<keyword evidence="1" id="KW-0472">Membrane</keyword>
<gene>
    <name evidence="2" type="ORF">MLAC_23170</name>
</gene>
<keyword evidence="3" id="KW-1185">Reference proteome</keyword>
<evidence type="ECO:0000313" key="3">
    <source>
        <dbReference type="Proteomes" id="UP000466396"/>
    </source>
</evidence>
<feature type="transmembrane region" description="Helical" evidence="1">
    <location>
        <begin position="162"/>
        <end position="181"/>
    </location>
</feature>
<dbReference type="AlphaFoldDB" id="A0A7I7NL76"/>
<feature type="transmembrane region" description="Helical" evidence="1">
    <location>
        <begin position="52"/>
        <end position="72"/>
    </location>
</feature>
<keyword evidence="1" id="KW-0812">Transmembrane</keyword>
<feature type="transmembrane region" description="Helical" evidence="1">
    <location>
        <begin position="98"/>
        <end position="120"/>
    </location>
</feature>
<dbReference type="Gene3D" id="3.30.530.20">
    <property type="match status" value="1"/>
</dbReference>
<dbReference type="Proteomes" id="UP000466396">
    <property type="component" value="Chromosome"/>
</dbReference>
<dbReference type="CDD" id="cd07821">
    <property type="entry name" value="PYR_PYL_RCAR_like"/>
    <property type="match status" value="1"/>
</dbReference>
<dbReference type="KEGG" id="mlj:MLAC_23170"/>
<protein>
    <recommendedName>
        <fullName evidence="4">Polyketide cyclase</fullName>
    </recommendedName>
</protein>
<dbReference type="Pfam" id="PF10604">
    <property type="entry name" value="Polyketide_cyc2"/>
    <property type="match status" value="1"/>
</dbReference>
<proteinExistence type="predicted"/>
<evidence type="ECO:0008006" key="4">
    <source>
        <dbReference type="Google" id="ProtNLM"/>
    </source>
</evidence>